<comment type="caution">
    <text evidence="1">The sequence shown here is derived from an EMBL/GenBank/DDBJ whole genome shotgun (WGS) entry which is preliminary data.</text>
</comment>
<dbReference type="EMBL" id="JZCR01000025">
    <property type="protein sequence ID" value="KJW11621.1"/>
    <property type="molecule type" value="Genomic_DNA"/>
</dbReference>
<protein>
    <submittedName>
        <fullName evidence="1">Prophage P3 protein 11, DNA replication</fullName>
    </submittedName>
</protein>
<dbReference type="OrthoDB" id="2294204at2"/>
<proteinExistence type="predicted"/>
<dbReference type="STRING" id="216463.VC81_12510"/>
<reference evidence="1 2" key="1">
    <citation type="submission" date="2015-03" db="EMBL/GenBank/DDBJ databases">
        <authorList>
            <person name="Zheng J."/>
            <person name="Ganezle M."/>
        </authorList>
    </citation>
    <scope>NUCLEOTIDE SEQUENCE [LARGE SCALE GENOMIC DNA]</scope>
    <source>
        <strain evidence="1 2">LP38</strain>
    </source>
</reference>
<organism evidence="1 2">
    <name type="scientific">Levilactobacillus spicheri</name>
    <dbReference type="NCBI Taxonomy" id="216463"/>
    <lineage>
        <taxon>Bacteria</taxon>
        <taxon>Bacillati</taxon>
        <taxon>Bacillota</taxon>
        <taxon>Bacilli</taxon>
        <taxon>Lactobacillales</taxon>
        <taxon>Lactobacillaceae</taxon>
        <taxon>Levilactobacillus</taxon>
    </lineage>
</organism>
<accession>A0A0F3RNU4</accession>
<evidence type="ECO:0000313" key="2">
    <source>
        <dbReference type="Proteomes" id="UP000033491"/>
    </source>
</evidence>
<gene>
    <name evidence="1" type="ORF">VC81_12510</name>
</gene>
<evidence type="ECO:0000313" key="1">
    <source>
        <dbReference type="EMBL" id="KJW11621.1"/>
    </source>
</evidence>
<dbReference type="PATRIC" id="fig|216463.3.peg.1759"/>
<dbReference type="Proteomes" id="UP000033491">
    <property type="component" value="Unassembled WGS sequence"/>
</dbReference>
<dbReference type="GeneID" id="84783689"/>
<dbReference type="AlphaFoldDB" id="A0A0F3RNU4"/>
<dbReference type="RefSeq" id="WP_024525561.1">
    <property type="nucleotide sequence ID" value="NZ_JZCR01000025.1"/>
</dbReference>
<name>A0A0F3RNU4_9LACO</name>
<sequence>MKQLSMIEQSVLNALPHGSENPISTTDVCKLTDLKVRVVREIISVLVNRYGVPIVALRSGEHTGLFIATTEAERNLGIASYETQINSMGIRLRAIQEADLDNWESQLKPQVIPADKPDQQQKAE</sequence>